<comment type="caution">
    <text evidence="4">The sequence shown here is derived from an EMBL/GenBank/DDBJ whole genome shotgun (WGS) entry which is preliminary data.</text>
</comment>
<name>A0A1F7JAY4_9BACT</name>
<dbReference type="GO" id="GO:0015937">
    <property type="term" value="P:coenzyme A biosynthetic process"/>
    <property type="evidence" value="ECO:0007669"/>
    <property type="project" value="InterPro"/>
</dbReference>
<evidence type="ECO:0000256" key="1">
    <source>
        <dbReference type="ARBA" id="ARBA00022741"/>
    </source>
</evidence>
<dbReference type="GO" id="GO:0005525">
    <property type="term" value="F:GTP binding"/>
    <property type="evidence" value="ECO:0007669"/>
    <property type="project" value="UniProtKB-KW"/>
</dbReference>
<dbReference type="PANTHER" id="PTHR40732">
    <property type="entry name" value="UPF0218 PROTEIN TK1697"/>
    <property type="match status" value="1"/>
</dbReference>
<dbReference type="HAMAP" id="MF_00590">
    <property type="entry name" value="Dephospho_CoA_kinase_GTP_dep"/>
    <property type="match status" value="1"/>
</dbReference>
<dbReference type="NCBIfam" id="NF001985">
    <property type="entry name" value="PRK00777.1"/>
    <property type="match status" value="1"/>
</dbReference>
<gene>
    <name evidence="4" type="ORF">A2970_00190</name>
</gene>
<feature type="domain" description="Cytidyltransferase-like" evidence="3">
    <location>
        <begin position="6"/>
        <end position="74"/>
    </location>
</feature>
<dbReference type="NCBIfam" id="TIGR00125">
    <property type="entry name" value="cyt_tran_rel"/>
    <property type="match status" value="2"/>
</dbReference>
<evidence type="ECO:0000259" key="3">
    <source>
        <dbReference type="Pfam" id="PF01467"/>
    </source>
</evidence>
<dbReference type="Proteomes" id="UP000178857">
    <property type="component" value="Unassembled WGS sequence"/>
</dbReference>
<dbReference type="Gene3D" id="3.40.50.620">
    <property type="entry name" value="HUPs"/>
    <property type="match status" value="2"/>
</dbReference>
<dbReference type="InterPro" id="IPR014729">
    <property type="entry name" value="Rossmann-like_a/b/a_fold"/>
</dbReference>
<dbReference type="GO" id="GO:0016301">
    <property type="term" value="F:kinase activity"/>
    <property type="evidence" value="ECO:0007669"/>
    <property type="project" value="InterPro"/>
</dbReference>
<keyword evidence="1" id="KW-0547">Nucleotide-binding</keyword>
<dbReference type="Pfam" id="PF01467">
    <property type="entry name" value="CTP_transf_like"/>
    <property type="match status" value="2"/>
</dbReference>
<dbReference type="STRING" id="1802069.A2970_00190"/>
<sequence length="490" mass="56186">MKTALLIGRFQPFHFGHLYLIKKALSVSDRLFIGIGSSNRTDVKNPLNWRVRKKMLKKVIDKEKLNGKIKEIIPLKDFFNDEKWLNNVVKKTGGFDVVVGNNNWVNRIMKNGGKKIMRVPYYKRYLYEGEKIRRLMNEGKRWESRVPKYLVEEINKELGKIRCQHVVIGGTFDHFHKGHEALIKKAINSGSKVTLGVATKNIYIKKPLTEAIEPYKIRKKSVTDFLKKKKWLSRTKIISFSDFRAGAHIRGDIDAIVVSRITYGNALKINDLRIKNNLDPLKIIIVDNVLAGDKKLLSSERIRAGEIDKDGANYTRFFKKTLFLPKNLRKQLRKPLGKVLKNTGQVLKFFRQSKPIMTLAIGDIISQELEQNKFVPDVKIIDFRSRRHSLYSSTEVEKNSSRRARTVNTSGTINPKSVKAINLAIKKNLSTKKPQTVIVFGEEDLLALPAIVLSPLNSLVLYGQWHLGVIAIQTTEETKEKTTKLLKKFN</sequence>
<dbReference type="EMBL" id="MGAT01000015">
    <property type="protein sequence ID" value="OGK52760.1"/>
    <property type="molecule type" value="Genomic_DNA"/>
</dbReference>
<dbReference type="SUPFAM" id="SSF52374">
    <property type="entry name" value="Nucleotidylyl transferase"/>
    <property type="match status" value="2"/>
</dbReference>
<evidence type="ECO:0000313" key="4">
    <source>
        <dbReference type="EMBL" id="OGK52760.1"/>
    </source>
</evidence>
<organism evidence="4 5">
    <name type="scientific">Candidatus Roizmanbacteria bacterium RIFCSPLOWO2_01_FULL_44_13</name>
    <dbReference type="NCBI Taxonomy" id="1802069"/>
    <lineage>
        <taxon>Bacteria</taxon>
        <taxon>Candidatus Roizmaniibacteriota</taxon>
    </lineage>
</organism>
<accession>A0A1F7JAY4</accession>
<dbReference type="Pfam" id="PF04019">
    <property type="entry name" value="DUF359"/>
    <property type="match status" value="1"/>
</dbReference>
<evidence type="ECO:0000313" key="5">
    <source>
        <dbReference type="Proteomes" id="UP000178857"/>
    </source>
</evidence>
<dbReference type="AlphaFoldDB" id="A0A1F7JAY4"/>
<keyword evidence="2" id="KW-0342">GTP-binding</keyword>
<dbReference type="InterPro" id="IPR004821">
    <property type="entry name" value="Cyt_trans-like"/>
</dbReference>
<dbReference type="InterPro" id="IPR007164">
    <property type="entry name" value="GTP-dep_dephospho-CoA_kin"/>
</dbReference>
<feature type="domain" description="Cytidyltransferase-like" evidence="3">
    <location>
        <begin position="167"/>
        <end position="304"/>
    </location>
</feature>
<dbReference type="PANTHER" id="PTHR40732:SF1">
    <property type="entry name" value="GTP-DEPENDENT DEPHOSPHO-COA KINASE"/>
    <property type="match status" value="1"/>
</dbReference>
<reference evidence="4 5" key="1">
    <citation type="journal article" date="2016" name="Nat. Commun.">
        <title>Thousands of microbial genomes shed light on interconnected biogeochemical processes in an aquifer system.</title>
        <authorList>
            <person name="Anantharaman K."/>
            <person name="Brown C.T."/>
            <person name="Hug L.A."/>
            <person name="Sharon I."/>
            <person name="Castelle C.J."/>
            <person name="Probst A.J."/>
            <person name="Thomas B.C."/>
            <person name="Singh A."/>
            <person name="Wilkins M.J."/>
            <person name="Karaoz U."/>
            <person name="Brodie E.L."/>
            <person name="Williams K.H."/>
            <person name="Hubbard S.S."/>
            <person name="Banfield J.F."/>
        </authorList>
    </citation>
    <scope>NUCLEOTIDE SEQUENCE [LARGE SCALE GENOMIC DNA]</scope>
</reference>
<evidence type="ECO:0000256" key="2">
    <source>
        <dbReference type="ARBA" id="ARBA00023134"/>
    </source>
</evidence>
<proteinExistence type="inferred from homology"/>
<protein>
    <recommendedName>
        <fullName evidence="3">Cytidyltransferase-like domain-containing protein</fullName>
    </recommendedName>
</protein>